<proteinExistence type="predicted"/>
<gene>
    <name evidence="2" type="ORF">CERSUDRAFT_160119</name>
</gene>
<evidence type="ECO:0000313" key="2">
    <source>
        <dbReference type="EMBL" id="EMD33829.1"/>
    </source>
</evidence>
<dbReference type="EMBL" id="KB445805">
    <property type="protein sequence ID" value="EMD33829.1"/>
    <property type="molecule type" value="Genomic_DNA"/>
</dbReference>
<organism evidence="2 3">
    <name type="scientific">Ceriporiopsis subvermispora (strain B)</name>
    <name type="common">White-rot fungus</name>
    <name type="synonym">Gelatoporia subvermispora</name>
    <dbReference type="NCBI Taxonomy" id="914234"/>
    <lineage>
        <taxon>Eukaryota</taxon>
        <taxon>Fungi</taxon>
        <taxon>Dikarya</taxon>
        <taxon>Basidiomycota</taxon>
        <taxon>Agaricomycotina</taxon>
        <taxon>Agaricomycetes</taxon>
        <taxon>Polyporales</taxon>
        <taxon>Gelatoporiaceae</taxon>
        <taxon>Gelatoporia</taxon>
    </lineage>
</organism>
<keyword evidence="1" id="KW-0472">Membrane</keyword>
<reference evidence="2 3" key="1">
    <citation type="journal article" date="2012" name="Proc. Natl. Acad. Sci. U.S.A.">
        <title>Comparative genomics of Ceriporiopsis subvermispora and Phanerochaete chrysosporium provide insight into selective ligninolysis.</title>
        <authorList>
            <person name="Fernandez-Fueyo E."/>
            <person name="Ruiz-Duenas F.J."/>
            <person name="Ferreira P."/>
            <person name="Floudas D."/>
            <person name="Hibbett D.S."/>
            <person name="Canessa P."/>
            <person name="Larrondo L.F."/>
            <person name="James T.Y."/>
            <person name="Seelenfreund D."/>
            <person name="Lobos S."/>
            <person name="Polanco R."/>
            <person name="Tello M."/>
            <person name="Honda Y."/>
            <person name="Watanabe T."/>
            <person name="Watanabe T."/>
            <person name="Ryu J.S."/>
            <person name="Kubicek C.P."/>
            <person name="Schmoll M."/>
            <person name="Gaskell J."/>
            <person name="Hammel K.E."/>
            <person name="St John F.J."/>
            <person name="Vanden Wymelenberg A."/>
            <person name="Sabat G."/>
            <person name="Splinter BonDurant S."/>
            <person name="Syed K."/>
            <person name="Yadav J.S."/>
            <person name="Doddapaneni H."/>
            <person name="Subramanian V."/>
            <person name="Lavin J.L."/>
            <person name="Oguiza J.A."/>
            <person name="Perez G."/>
            <person name="Pisabarro A.G."/>
            <person name="Ramirez L."/>
            <person name="Santoyo F."/>
            <person name="Master E."/>
            <person name="Coutinho P.M."/>
            <person name="Henrissat B."/>
            <person name="Lombard V."/>
            <person name="Magnuson J.K."/>
            <person name="Kuees U."/>
            <person name="Hori C."/>
            <person name="Igarashi K."/>
            <person name="Samejima M."/>
            <person name="Held B.W."/>
            <person name="Barry K.W."/>
            <person name="LaButti K.M."/>
            <person name="Lapidus A."/>
            <person name="Lindquist E.A."/>
            <person name="Lucas S.M."/>
            <person name="Riley R."/>
            <person name="Salamov A.A."/>
            <person name="Hoffmeister D."/>
            <person name="Schwenk D."/>
            <person name="Hadar Y."/>
            <person name="Yarden O."/>
            <person name="de Vries R.P."/>
            <person name="Wiebenga A."/>
            <person name="Stenlid J."/>
            <person name="Eastwood D."/>
            <person name="Grigoriev I.V."/>
            <person name="Berka R.M."/>
            <person name="Blanchette R.A."/>
            <person name="Kersten P."/>
            <person name="Martinez A.T."/>
            <person name="Vicuna R."/>
            <person name="Cullen D."/>
        </authorList>
    </citation>
    <scope>NUCLEOTIDE SEQUENCE [LARGE SCALE GENOMIC DNA]</scope>
    <source>
        <strain evidence="2 3">B</strain>
    </source>
</reference>
<evidence type="ECO:0000256" key="1">
    <source>
        <dbReference type="SAM" id="Phobius"/>
    </source>
</evidence>
<dbReference type="Proteomes" id="UP000016930">
    <property type="component" value="Unassembled WGS sequence"/>
</dbReference>
<feature type="transmembrane region" description="Helical" evidence="1">
    <location>
        <begin position="131"/>
        <end position="151"/>
    </location>
</feature>
<sequence length="277" mass="31058">MRRERTLSLTSTVRSTGSGAPSFTHTLASAFRPERDVDLDPECAFEDIEDEVVLESPVLDRAGEDTVERVMGARTRHRISWKARVRRYFRPLRVRAYYSALFHLLVLNFPYALLAWVYLFVFTLTGTTTLMALPLGAVLCFLDLIGARVLARGELALQTTFHGPLAYPLPHTPPPIFTRMRLPTPGEVEASGPGARVERSFYRNAYAMFTDPTSYQSLFYFLVLKPGITILLSLMLIVLVPVGAVLVIPAPAVLRLARRLGIWQANIAVEGLYFAMR</sequence>
<keyword evidence="1" id="KW-0812">Transmembrane</keyword>
<dbReference type="OrthoDB" id="2576477at2759"/>
<evidence type="ECO:0008006" key="4">
    <source>
        <dbReference type="Google" id="ProtNLM"/>
    </source>
</evidence>
<dbReference type="HOGENOM" id="CLU_035058_0_0_1"/>
<name>M2PDG0_CERS8</name>
<protein>
    <recommendedName>
        <fullName evidence="4">Sensor domain-containing protein</fullName>
    </recommendedName>
</protein>
<feature type="transmembrane region" description="Helical" evidence="1">
    <location>
        <begin position="96"/>
        <end position="119"/>
    </location>
</feature>
<evidence type="ECO:0000313" key="3">
    <source>
        <dbReference type="Proteomes" id="UP000016930"/>
    </source>
</evidence>
<accession>M2PDG0</accession>
<dbReference type="AlphaFoldDB" id="M2PDG0"/>
<keyword evidence="1" id="KW-1133">Transmembrane helix</keyword>
<keyword evidence="3" id="KW-1185">Reference proteome</keyword>